<accession>A0A8C2T8C9</accession>
<feature type="compositionally biased region" description="Basic and acidic residues" evidence="1">
    <location>
        <begin position="101"/>
        <end position="111"/>
    </location>
</feature>
<evidence type="ECO:0000313" key="4">
    <source>
        <dbReference type="Proteomes" id="UP000694412"/>
    </source>
</evidence>
<keyword evidence="4" id="KW-1185">Reference proteome</keyword>
<evidence type="ECO:0000313" key="3">
    <source>
        <dbReference type="Ensembl" id="ENSCJPP00005009991.1"/>
    </source>
</evidence>
<reference evidence="3" key="1">
    <citation type="submission" date="2015-11" db="EMBL/GenBank/DDBJ databases">
        <authorList>
            <consortium name="International Coturnix japonica Genome Analysis Consortium"/>
            <person name="Warren W."/>
            <person name="Burt D.W."/>
            <person name="Antin P.B."/>
            <person name="Lanford R."/>
            <person name="Gros J."/>
            <person name="Wilson R.K."/>
        </authorList>
    </citation>
    <scope>NUCLEOTIDE SEQUENCE [LARGE SCALE GENOMIC DNA]</scope>
</reference>
<dbReference type="AlphaFoldDB" id="A0A8C2T8C9"/>
<dbReference type="Ensembl" id="ENSCJPT00005014876.1">
    <property type="protein sequence ID" value="ENSCJPP00005009991.1"/>
    <property type="gene ID" value="ENSCJPG00005008750.1"/>
</dbReference>
<evidence type="ECO:0000256" key="1">
    <source>
        <dbReference type="SAM" id="MobiDB-lite"/>
    </source>
</evidence>
<feature type="transmembrane region" description="Helical" evidence="2">
    <location>
        <begin position="20"/>
        <end position="42"/>
    </location>
</feature>
<keyword evidence="2" id="KW-0812">Transmembrane</keyword>
<keyword evidence="2" id="KW-1133">Transmembrane helix</keyword>
<protein>
    <submittedName>
        <fullName evidence="3">Uncharacterized protein</fullName>
    </submittedName>
</protein>
<sequence>MSLKIFSFEDMGNMKCFLSLSWYILNIFFSLQMCLYFPCFLLKTNVGCADFQTSSQSIASKKTPEMIRVCKFNETSKRERANRSQESLSPQPIPTCGPSSELKKTTKEQNKNSKKIYRNLQKPTAGLLFSPFISD</sequence>
<organism evidence="3 4">
    <name type="scientific">Coturnix japonica</name>
    <name type="common">Japanese quail</name>
    <name type="synonym">Coturnix coturnix japonica</name>
    <dbReference type="NCBI Taxonomy" id="93934"/>
    <lineage>
        <taxon>Eukaryota</taxon>
        <taxon>Metazoa</taxon>
        <taxon>Chordata</taxon>
        <taxon>Craniata</taxon>
        <taxon>Vertebrata</taxon>
        <taxon>Euteleostomi</taxon>
        <taxon>Archelosauria</taxon>
        <taxon>Archosauria</taxon>
        <taxon>Dinosauria</taxon>
        <taxon>Saurischia</taxon>
        <taxon>Theropoda</taxon>
        <taxon>Coelurosauria</taxon>
        <taxon>Aves</taxon>
        <taxon>Neognathae</taxon>
        <taxon>Galloanserae</taxon>
        <taxon>Galliformes</taxon>
        <taxon>Phasianidae</taxon>
        <taxon>Perdicinae</taxon>
        <taxon>Coturnix</taxon>
    </lineage>
</organism>
<dbReference type="Proteomes" id="UP000694412">
    <property type="component" value="Chromosome 13"/>
</dbReference>
<evidence type="ECO:0000256" key="2">
    <source>
        <dbReference type="SAM" id="Phobius"/>
    </source>
</evidence>
<name>A0A8C2T8C9_COTJA</name>
<reference evidence="3" key="2">
    <citation type="submission" date="2025-08" db="UniProtKB">
        <authorList>
            <consortium name="Ensembl"/>
        </authorList>
    </citation>
    <scope>IDENTIFICATION</scope>
</reference>
<proteinExistence type="predicted"/>
<feature type="region of interest" description="Disordered" evidence="1">
    <location>
        <begin position="76"/>
        <end position="116"/>
    </location>
</feature>
<keyword evidence="2" id="KW-0472">Membrane</keyword>
<reference evidence="3" key="3">
    <citation type="submission" date="2025-09" db="UniProtKB">
        <authorList>
            <consortium name="Ensembl"/>
        </authorList>
    </citation>
    <scope>IDENTIFICATION</scope>
</reference>